<dbReference type="OrthoDB" id="3437960at2759"/>
<reference evidence="1" key="1">
    <citation type="submission" date="2021-06" db="EMBL/GenBank/DDBJ databases">
        <authorList>
            <person name="Kallberg Y."/>
            <person name="Tangrot J."/>
            <person name="Rosling A."/>
        </authorList>
    </citation>
    <scope>NUCLEOTIDE SEQUENCE</scope>
    <source>
        <strain evidence="1">FL130A</strain>
    </source>
</reference>
<feature type="non-terminal residue" evidence="1">
    <location>
        <position position="1"/>
    </location>
</feature>
<sequence>MVMCEKCQRNSAEVELTEEGTQKTSLLYEWQKSLTITEKDGKKIKVCSGCKNKGGDGSKKCANCQTLKKPNELLTIQDQGKEIKICANCKQKRDNEPPPREDNQLPPKGSCAKCKKRCEMFAKNSQDLGKNNIHCPKCGKDLTGKRYSIISTTPFGKYSDEKEPYSRVSCGSDCPAEKAEREAKAKEIRDIQEKYKSATDFLSQLKDKLLNPREGATAYNLPNSDKAFVKYLSKEDARQAKEKLTPLLTASEKEKDLVLGFIHWLSYKVKYCDQTGYYDFADNLTGFLAECDEVLADKVISQEPQKLQKVVKEEISNDFFNATEDKQKTEQLETWQCPTCKLEITNSELNNKNHQCLKCSKCGKYSSYNNLSLHELYECSASQSNPLNKPTQQIINQQLTLLNQLATTLSQLSLNLQGLVNSISNNPNLNPQQKQQALSDVNTNLTDLQNIKKDIDGKLERLRSFKNQTSNNPNKPNEKGLSGGVITLIVVGGVVL</sequence>
<organism evidence="1 2">
    <name type="scientific">Ambispora leptoticha</name>
    <dbReference type="NCBI Taxonomy" id="144679"/>
    <lineage>
        <taxon>Eukaryota</taxon>
        <taxon>Fungi</taxon>
        <taxon>Fungi incertae sedis</taxon>
        <taxon>Mucoromycota</taxon>
        <taxon>Glomeromycotina</taxon>
        <taxon>Glomeromycetes</taxon>
        <taxon>Archaeosporales</taxon>
        <taxon>Ambisporaceae</taxon>
        <taxon>Ambispora</taxon>
    </lineage>
</organism>
<comment type="caution">
    <text evidence="1">The sequence shown here is derived from an EMBL/GenBank/DDBJ whole genome shotgun (WGS) entry which is preliminary data.</text>
</comment>
<gene>
    <name evidence="1" type="ORF">ALEPTO_LOCUS10918</name>
</gene>
<dbReference type="AlphaFoldDB" id="A0A9N9EMH5"/>
<evidence type="ECO:0000313" key="1">
    <source>
        <dbReference type="EMBL" id="CAG8683107.1"/>
    </source>
</evidence>
<dbReference type="EMBL" id="CAJVPS010014552">
    <property type="protein sequence ID" value="CAG8683107.1"/>
    <property type="molecule type" value="Genomic_DNA"/>
</dbReference>
<evidence type="ECO:0000313" key="2">
    <source>
        <dbReference type="Proteomes" id="UP000789508"/>
    </source>
</evidence>
<keyword evidence="2" id="KW-1185">Reference proteome</keyword>
<name>A0A9N9EMH5_9GLOM</name>
<protein>
    <submittedName>
        <fullName evidence="1">3489_t:CDS:1</fullName>
    </submittedName>
</protein>
<dbReference type="Proteomes" id="UP000789508">
    <property type="component" value="Unassembled WGS sequence"/>
</dbReference>
<accession>A0A9N9EMH5</accession>
<proteinExistence type="predicted"/>